<reference evidence="2 3" key="1">
    <citation type="submission" date="2019-02" db="EMBL/GenBank/DDBJ databases">
        <title>Deep-cultivation of Planctomycetes and their phenomic and genomic characterization uncovers novel biology.</title>
        <authorList>
            <person name="Wiegand S."/>
            <person name="Jogler M."/>
            <person name="Boedeker C."/>
            <person name="Pinto D."/>
            <person name="Vollmers J."/>
            <person name="Rivas-Marin E."/>
            <person name="Kohn T."/>
            <person name="Peeters S.H."/>
            <person name="Heuer A."/>
            <person name="Rast P."/>
            <person name="Oberbeckmann S."/>
            <person name="Bunk B."/>
            <person name="Jeske O."/>
            <person name="Meyerdierks A."/>
            <person name="Storesund J.E."/>
            <person name="Kallscheuer N."/>
            <person name="Luecker S."/>
            <person name="Lage O.M."/>
            <person name="Pohl T."/>
            <person name="Merkel B.J."/>
            <person name="Hornburger P."/>
            <person name="Mueller R.-W."/>
            <person name="Bruemmer F."/>
            <person name="Labrenz M."/>
            <person name="Spormann A.M."/>
            <person name="Op den Camp H."/>
            <person name="Overmann J."/>
            <person name="Amann R."/>
            <person name="Jetten M.S.M."/>
            <person name="Mascher T."/>
            <person name="Medema M.H."/>
            <person name="Devos D.P."/>
            <person name="Kaster A.-K."/>
            <person name="Ovreas L."/>
            <person name="Rohde M."/>
            <person name="Galperin M.Y."/>
            <person name="Jogler C."/>
        </authorList>
    </citation>
    <scope>NUCLEOTIDE SEQUENCE [LARGE SCALE GENOMIC DNA]</scope>
    <source>
        <strain evidence="2 3">Poly30</strain>
    </source>
</reference>
<sequence>MSVAYGLNLFSRFALRAFGRRPPVRAGYAPVAAVAVAITWAANLLEIIA</sequence>
<dbReference type="Proteomes" id="UP000320390">
    <property type="component" value="Chromosome"/>
</dbReference>
<keyword evidence="1" id="KW-0812">Transmembrane</keyword>
<dbReference type="EMBL" id="CP036434">
    <property type="protein sequence ID" value="QDV06242.1"/>
    <property type="molecule type" value="Genomic_DNA"/>
</dbReference>
<dbReference type="RefSeq" id="WP_419191130.1">
    <property type="nucleotide sequence ID" value="NZ_CP036434.1"/>
</dbReference>
<dbReference type="AlphaFoldDB" id="A0A518EQ78"/>
<keyword evidence="1" id="KW-0472">Membrane</keyword>
<evidence type="ECO:0000256" key="1">
    <source>
        <dbReference type="SAM" id="Phobius"/>
    </source>
</evidence>
<keyword evidence="3" id="KW-1185">Reference proteome</keyword>
<protein>
    <submittedName>
        <fullName evidence="2">Uncharacterized protein</fullName>
    </submittedName>
</protein>
<proteinExistence type="predicted"/>
<feature type="transmembrane region" description="Helical" evidence="1">
    <location>
        <begin position="26"/>
        <end position="45"/>
    </location>
</feature>
<evidence type="ECO:0000313" key="3">
    <source>
        <dbReference type="Proteomes" id="UP000320390"/>
    </source>
</evidence>
<keyword evidence="1" id="KW-1133">Transmembrane helix</keyword>
<name>A0A518EQ78_9BACT</name>
<evidence type="ECO:0000313" key="2">
    <source>
        <dbReference type="EMBL" id="QDV06242.1"/>
    </source>
</evidence>
<gene>
    <name evidence="2" type="ORF">Poly30_17490</name>
</gene>
<organism evidence="2 3">
    <name type="scientific">Saltatorellus ferox</name>
    <dbReference type="NCBI Taxonomy" id="2528018"/>
    <lineage>
        <taxon>Bacteria</taxon>
        <taxon>Pseudomonadati</taxon>
        <taxon>Planctomycetota</taxon>
        <taxon>Planctomycetia</taxon>
        <taxon>Planctomycetia incertae sedis</taxon>
        <taxon>Saltatorellus</taxon>
    </lineage>
</organism>
<accession>A0A518EQ78</accession>